<dbReference type="EMBL" id="FOXC01000005">
    <property type="protein sequence ID" value="SFP07418.1"/>
    <property type="molecule type" value="Genomic_DNA"/>
</dbReference>
<dbReference type="PANTHER" id="PTHR32114">
    <property type="entry name" value="ABC TRANSPORTER ABCH.3"/>
    <property type="match status" value="1"/>
</dbReference>
<protein>
    <recommendedName>
        <fullName evidence="3">Nuclease SbcCD subunit C</fullName>
    </recommendedName>
</protein>
<dbReference type="RefSeq" id="WP_089830305.1">
    <property type="nucleotide sequence ID" value="NZ_BJWI01000023.1"/>
</dbReference>
<comment type="similarity">
    <text evidence="1">Belongs to the SMC family. SbcC subfamily.</text>
</comment>
<keyword evidence="4" id="KW-0175">Coiled coil</keyword>
<gene>
    <name evidence="6" type="ORF">HHA03_16170</name>
    <name evidence="7" type="ORF">SAMN05421839_10532</name>
</gene>
<dbReference type="OrthoDB" id="9795626at2"/>
<dbReference type="GO" id="GO:0016887">
    <property type="term" value="F:ATP hydrolysis activity"/>
    <property type="evidence" value="ECO:0007669"/>
    <property type="project" value="InterPro"/>
</dbReference>
<dbReference type="InterPro" id="IPR027417">
    <property type="entry name" value="P-loop_NTPase"/>
</dbReference>
<reference evidence="6 9" key="2">
    <citation type="submission" date="2019-07" db="EMBL/GenBank/DDBJ databases">
        <title>Whole genome shotgun sequence of Halolactibacillus halophilus NBRC 100868.</title>
        <authorList>
            <person name="Hosoyama A."/>
            <person name="Uohara A."/>
            <person name="Ohji S."/>
            <person name="Ichikawa N."/>
        </authorList>
    </citation>
    <scope>NUCLEOTIDE SEQUENCE [LARGE SCALE GENOMIC DNA]</scope>
    <source>
        <strain evidence="6 9">NBRC 100868</strain>
    </source>
</reference>
<evidence type="ECO:0000256" key="1">
    <source>
        <dbReference type="ARBA" id="ARBA00006930"/>
    </source>
</evidence>
<evidence type="ECO:0000313" key="8">
    <source>
        <dbReference type="Proteomes" id="UP000242243"/>
    </source>
</evidence>
<evidence type="ECO:0000256" key="2">
    <source>
        <dbReference type="ARBA" id="ARBA00011322"/>
    </source>
</evidence>
<dbReference type="Gene3D" id="3.40.50.300">
    <property type="entry name" value="P-loop containing nucleotide triphosphate hydrolases"/>
    <property type="match status" value="2"/>
</dbReference>
<evidence type="ECO:0000313" key="9">
    <source>
        <dbReference type="Proteomes" id="UP000321547"/>
    </source>
</evidence>
<evidence type="ECO:0000313" key="7">
    <source>
        <dbReference type="EMBL" id="SFP07418.1"/>
    </source>
</evidence>
<evidence type="ECO:0000256" key="4">
    <source>
        <dbReference type="SAM" id="Coils"/>
    </source>
</evidence>
<keyword evidence="9" id="KW-1185">Reference proteome</keyword>
<feature type="coiled-coil region" evidence="4">
    <location>
        <begin position="188"/>
        <end position="248"/>
    </location>
</feature>
<dbReference type="SUPFAM" id="SSF52540">
    <property type="entry name" value="P-loop containing nucleoside triphosphate hydrolases"/>
    <property type="match status" value="1"/>
</dbReference>
<dbReference type="NCBIfam" id="TIGR03185">
    <property type="entry name" value="DNA_S_dndD"/>
    <property type="match status" value="1"/>
</dbReference>
<dbReference type="InterPro" id="IPR017599">
    <property type="entry name" value="DNA_S_DndD"/>
</dbReference>
<dbReference type="AlphaFoldDB" id="A0A1I5MCS0"/>
<name>A0A1I5MCS0_9BACI</name>
<dbReference type="STRING" id="306540.SAMN05421839_10532"/>
<evidence type="ECO:0000256" key="3">
    <source>
        <dbReference type="ARBA" id="ARBA00013368"/>
    </source>
</evidence>
<dbReference type="InterPro" id="IPR038729">
    <property type="entry name" value="Rad50/SbcC_AAA"/>
</dbReference>
<dbReference type="GO" id="GO:0006302">
    <property type="term" value="P:double-strand break repair"/>
    <property type="evidence" value="ECO:0007669"/>
    <property type="project" value="InterPro"/>
</dbReference>
<evidence type="ECO:0000313" key="6">
    <source>
        <dbReference type="EMBL" id="GEM02085.1"/>
    </source>
</evidence>
<dbReference type="Proteomes" id="UP000321547">
    <property type="component" value="Unassembled WGS sequence"/>
</dbReference>
<dbReference type="Proteomes" id="UP000242243">
    <property type="component" value="Unassembled WGS sequence"/>
</dbReference>
<reference evidence="7 8" key="1">
    <citation type="submission" date="2016-10" db="EMBL/GenBank/DDBJ databases">
        <authorList>
            <person name="de Groot N.N."/>
        </authorList>
    </citation>
    <scope>NUCLEOTIDE SEQUENCE [LARGE SCALE GENOMIC DNA]</scope>
    <source>
        <strain evidence="7 8">DSM 17073</strain>
    </source>
</reference>
<comment type="subunit">
    <text evidence="2">Heterodimer of SbcC and SbcD.</text>
</comment>
<dbReference type="PANTHER" id="PTHR32114:SF2">
    <property type="entry name" value="ABC TRANSPORTER ABCH.3"/>
    <property type="match status" value="1"/>
</dbReference>
<feature type="domain" description="Rad50/SbcC-type AAA" evidence="5">
    <location>
        <begin position="5"/>
        <end position="238"/>
    </location>
</feature>
<evidence type="ECO:0000259" key="5">
    <source>
        <dbReference type="Pfam" id="PF13476"/>
    </source>
</evidence>
<organism evidence="7 8">
    <name type="scientific">Halolactibacillus halophilus</name>
    <dbReference type="NCBI Taxonomy" id="306540"/>
    <lineage>
        <taxon>Bacteria</taxon>
        <taxon>Bacillati</taxon>
        <taxon>Bacillota</taxon>
        <taxon>Bacilli</taxon>
        <taxon>Bacillales</taxon>
        <taxon>Bacillaceae</taxon>
        <taxon>Halolactibacillus</taxon>
    </lineage>
</organism>
<accession>A0A1I5MCS0</accession>
<dbReference type="EMBL" id="BJWI01000023">
    <property type="protein sequence ID" value="GEM02085.1"/>
    <property type="molecule type" value="Genomic_DNA"/>
</dbReference>
<proteinExistence type="inferred from homology"/>
<dbReference type="Pfam" id="PF13476">
    <property type="entry name" value="AAA_23"/>
    <property type="match status" value="1"/>
</dbReference>
<sequence length="665" mass="78146">MHFNKLIFENYKTFYGTQELTLTPPINDECHKNILLVGGLNGAGKTTILKAILYALFGKRGFSQDEHRRVFSNVINNTFFNEGGRKCSITLVIETDSNEIWKLIVTWHFSKHKSLSHEEREIHVTKANGSIPKVVKLPDMAAFNKQIDRIIPYHAAPFFIFDGEEIKELILRQDSEEMKNAIKKITGMESYDQLIKDLNELKDDYLKQLAKASNADDYKTEYKKLEKLKEEQIELDKRIRRLEHLKTDVAEKLDMLKTTRAEKLRNNNNSKSKLATKLGGLEVKKATLTDEFRTFFNENALNIIMRKQISKLQKQIKLEQEFKKKHILREQSLSPYHEFINQLLNRNIDPPLSNSQLKQLKNLGEEIWSKEHNLDCDTDEKILHDLNSKDFNMLNNIMIRDPYHLAKILKDINYYTEEINKIENVLTNAPEEEDITKENNQIDVYTKKVGEYEAKYRAVYKKRKSVLDDITSLRNKVTRTNNSNIDTEQIKQEIDLLNRTTDALRLYIKRITNYKANFIKESFKEILIDIFRKNNEFGKIEFDVNDYSIKLYNDKLQEVSIRDRSAGEMQMISSALIWALTKVSDLDLPIIVDTPLGRLDSEHRSRLINHYYKNLSHQVIILSTDTEISKDYVATMKDHSYKQYMLDYDENKKYTIIRDGYFEFN</sequence>